<dbReference type="EMBL" id="JAEILG010000041">
    <property type="protein sequence ID" value="MBI6566035.1"/>
    <property type="molecule type" value="Genomic_DNA"/>
</dbReference>
<evidence type="ECO:0000313" key="3">
    <source>
        <dbReference type="EMBL" id="VTR04066.1"/>
    </source>
</evidence>
<dbReference type="GeneID" id="61828999"/>
<dbReference type="Pfam" id="PF06551">
    <property type="entry name" value="DUF1120"/>
    <property type="match status" value="1"/>
</dbReference>
<dbReference type="EMBL" id="LR590482">
    <property type="protein sequence ID" value="VTR04066.1"/>
    <property type="molecule type" value="Genomic_DNA"/>
</dbReference>
<dbReference type="RefSeq" id="WP_057021482.1">
    <property type="nucleotide sequence ID" value="NZ_CBCSGQ010000001.1"/>
</dbReference>
<dbReference type="Proteomes" id="UP000306562">
    <property type="component" value="Chromosome"/>
</dbReference>
<feature type="chain" id="PRO_5043567584" evidence="1">
    <location>
        <begin position="23"/>
        <end position="213"/>
    </location>
</feature>
<dbReference type="AlphaFoldDB" id="A0AAX3IBZ7"/>
<reference evidence="2 5" key="2">
    <citation type="submission" date="2020-12" db="EMBL/GenBank/DDBJ databases">
        <title>Comparative genomic insights into the epidemiology and virulence of plant pathogenic Pseudomonads from Turkey.</title>
        <authorList>
            <person name="Dillon M."/>
            <person name="Ruiz-Bedoya T."/>
            <person name="Bendalovic-Torma C."/>
            <person name="Guttman K.M."/>
            <person name="Kwak H."/>
            <person name="Middleton M.A."/>
            <person name="Wang P.W."/>
            <person name="Horuz S."/>
            <person name="Aysan Y."/>
            <person name="Guttman D.S."/>
        </authorList>
    </citation>
    <scope>NUCLEOTIDE SEQUENCE [LARGE SCALE GENOMIC DNA]</scope>
    <source>
        <strain evidence="2 5">S5_IA_2b</strain>
    </source>
</reference>
<evidence type="ECO:0000256" key="1">
    <source>
        <dbReference type="SAM" id="SignalP"/>
    </source>
</evidence>
<reference evidence="3 4" key="1">
    <citation type="submission" date="2019-05" db="EMBL/GenBank/DDBJ databases">
        <authorList>
            <consortium name="Pathogen Informatics"/>
        </authorList>
    </citation>
    <scope>NUCLEOTIDE SEQUENCE [LARGE SCALE GENOMIC DNA]</scope>
    <source>
        <strain evidence="3 4">NCTC10696</strain>
    </source>
</reference>
<organism evidence="3 4">
    <name type="scientific">Pseudomonas synxantha</name>
    <dbReference type="NCBI Taxonomy" id="47883"/>
    <lineage>
        <taxon>Bacteria</taxon>
        <taxon>Pseudomonadati</taxon>
        <taxon>Pseudomonadota</taxon>
        <taxon>Gammaproteobacteria</taxon>
        <taxon>Pseudomonadales</taxon>
        <taxon>Pseudomonadaceae</taxon>
        <taxon>Pseudomonas</taxon>
    </lineage>
</organism>
<dbReference type="InterPro" id="IPR010546">
    <property type="entry name" value="DUF1120"/>
</dbReference>
<name>A0AAX3IBZ7_9PSED</name>
<protein>
    <submittedName>
        <fullName evidence="2">DUF1120 domain-containing protein</fullName>
    </submittedName>
    <submittedName>
        <fullName evidence="3">Protein of uncharacterized function (DUF1120)</fullName>
    </submittedName>
</protein>
<sequence length="213" mass="22173">MQPSRALMTAALLWAGVSNVMAASSVDLSVVGKITPAACTPLLSNGGMVDHGKISAQDLHPYLETKLPDSSLQVSVTCDAPTLIAIKSTDNRPGTSSGNNGSTAVFGLGLASDNTKIGWYVLNMAEVSADDVPGTPIESANGNMWLEASGSTAWQPGFLRSIKDPGNPTPTPLAMTTFKGVLEVATTLTNKRNLPITEEIQIDGSATLDVVYL</sequence>
<accession>A0AAX3IBZ7</accession>
<evidence type="ECO:0000313" key="5">
    <source>
        <dbReference type="Proteomes" id="UP000648914"/>
    </source>
</evidence>
<feature type="signal peptide" evidence="1">
    <location>
        <begin position="1"/>
        <end position="22"/>
    </location>
</feature>
<gene>
    <name evidence="3" type="ORF">NCTC10696_04671</name>
    <name evidence="2" type="ORF">YA0852_18245</name>
</gene>
<proteinExistence type="predicted"/>
<keyword evidence="5" id="KW-1185">Reference proteome</keyword>
<evidence type="ECO:0000313" key="2">
    <source>
        <dbReference type="EMBL" id="MBI6566035.1"/>
    </source>
</evidence>
<dbReference type="Proteomes" id="UP000648914">
    <property type="component" value="Unassembled WGS sequence"/>
</dbReference>
<keyword evidence="1" id="KW-0732">Signal</keyword>
<evidence type="ECO:0000313" key="4">
    <source>
        <dbReference type="Proteomes" id="UP000306562"/>
    </source>
</evidence>